<feature type="transmembrane region" description="Helical" evidence="2">
    <location>
        <begin position="113"/>
        <end position="136"/>
    </location>
</feature>
<evidence type="ECO:0000313" key="3">
    <source>
        <dbReference type="EMBL" id="MFD1721572.1"/>
    </source>
</evidence>
<keyword evidence="4" id="KW-1185">Reference proteome</keyword>
<organism evidence="3 4">
    <name type="scientific">Amnibacterium endophyticum</name>
    <dbReference type="NCBI Taxonomy" id="2109337"/>
    <lineage>
        <taxon>Bacteria</taxon>
        <taxon>Bacillati</taxon>
        <taxon>Actinomycetota</taxon>
        <taxon>Actinomycetes</taxon>
        <taxon>Micrococcales</taxon>
        <taxon>Microbacteriaceae</taxon>
        <taxon>Amnibacterium</taxon>
    </lineage>
</organism>
<dbReference type="EMBL" id="JBHUEA010000011">
    <property type="protein sequence ID" value="MFD1721572.1"/>
    <property type="molecule type" value="Genomic_DNA"/>
</dbReference>
<keyword evidence="2" id="KW-0812">Transmembrane</keyword>
<keyword evidence="2" id="KW-0472">Membrane</keyword>
<evidence type="ECO:0000256" key="2">
    <source>
        <dbReference type="SAM" id="Phobius"/>
    </source>
</evidence>
<feature type="transmembrane region" description="Helical" evidence="2">
    <location>
        <begin position="156"/>
        <end position="180"/>
    </location>
</feature>
<dbReference type="Proteomes" id="UP001597347">
    <property type="component" value="Unassembled WGS sequence"/>
</dbReference>
<dbReference type="RefSeq" id="WP_377933932.1">
    <property type="nucleotide sequence ID" value="NZ_JBHUEA010000011.1"/>
</dbReference>
<gene>
    <name evidence="3" type="ORF">ACFSBI_08425</name>
</gene>
<protein>
    <submittedName>
        <fullName evidence="3">Uncharacterized protein</fullName>
    </submittedName>
</protein>
<sequence length="186" mass="18740">MSAAARVLVALATLPRAIGRARVTPEPDTEGAAPELRPAPPPGRGLQTARGVLIGLGVLLLAVAGGALVSGVPTGQWPAIGVWLAVALVLHDGLLAPLLVVGARLLRRGSARLPWGALAAVQAAVAVGFCVTLLAIPAIRAQQLGARNPTVLVFDYAAHLAAAWAVVGVVVAAAIVLGAIRRSRAD</sequence>
<proteinExistence type="predicted"/>
<feature type="transmembrane region" description="Helical" evidence="2">
    <location>
        <begin position="52"/>
        <end position="74"/>
    </location>
</feature>
<evidence type="ECO:0000313" key="4">
    <source>
        <dbReference type="Proteomes" id="UP001597347"/>
    </source>
</evidence>
<name>A0ABW4LGK3_9MICO</name>
<feature type="transmembrane region" description="Helical" evidence="2">
    <location>
        <begin position="80"/>
        <end position="101"/>
    </location>
</feature>
<reference evidence="4" key="1">
    <citation type="journal article" date="2019" name="Int. J. Syst. Evol. Microbiol.">
        <title>The Global Catalogue of Microorganisms (GCM) 10K type strain sequencing project: providing services to taxonomists for standard genome sequencing and annotation.</title>
        <authorList>
            <consortium name="The Broad Institute Genomics Platform"/>
            <consortium name="The Broad Institute Genome Sequencing Center for Infectious Disease"/>
            <person name="Wu L."/>
            <person name="Ma J."/>
        </authorList>
    </citation>
    <scope>NUCLEOTIDE SEQUENCE [LARGE SCALE GENOMIC DNA]</scope>
    <source>
        <strain evidence="4">CGMCC 1.12471</strain>
    </source>
</reference>
<keyword evidence="2" id="KW-1133">Transmembrane helix</keyword>
<evidence type="ECO:0000256" key="1">
    <source>
        <dbReference type="SAM" id="MobiDB-lite"/>
    </source>
</evidence>
<feature type="region of interest" description="Disordered" evidence="1">
    <location>
        <begin position="22"/>
        <end position="42"/>
    </location>
</feature>
<accession>A0ABW4LGK3</accession>
<comment type="caution">
    <text evidence="3">The sequence shown here is derived from an EMBL/GenBank/DDBJ whole genome shotgun (WGS) entry which is preliminary data.</text>
</comment>